<protein>
    <submittedName>
        <fullName evidence="1">Uncharacterized protein</fullName>
    </submittedName>
</protein>
<dbReference type="EMBL" id="UINC01134398">
    <property type="protein sequence ID" value="SVD17920.1"/>
    <property type="molecule type" value="Genomic_DNA"/>
</dbReference>
<organism evidence="1">
    <name type="scientific">marine metagenome</name>
    <dbReference type="NCBI Taxonomy" id="408172"/>
    <lineage>
        <taxon>unclassified sequences</taxon>
        <taxon>metagenomes</taxon>
        <taxon>ecological metagenomes</taxon>
    </lineage>
</organism>
<feature type="non-terminal residue" evidence="1">
    <location>
        <position position="57"/>
    </location>
</feature>
<gene>
    <name evidence="1" type="ORF">METZ01_LOCUS370774</name>
</gene>
<name>A0A382T6Z3_9ZZZZ</name>
<evidence type="ECO:0000313" key="1">
    <source>
        <dbReference type="EMBL" id="SVD17920.1"/>
    </source>
</evidence>
<sequence length="57" mass="6336">MNKTATILLALLIGFSSFTLATKPPKQSIDSPINNKVQFLQAGTHRQVPMNLLKERL</sequence>
<dbReference type="AlphaFoldDB" id="A0A382T6Z3"/>
<proteinExistence type="predicted"/>
<reference evidence="1" key="1">
    <citation type="submission" date="2018-05" db="EMBL/GenBank/DDBJ databases">
        <authorList>
            <person name="Lanie J.A."/>
            <person name="Ng W.-L."/>
            <person name="Kazmierczak K.M."/>
            <person name="Andrzejewski T.M."/>
            <person name="Davidsen T.M."/>
            <person name="Wayne K.J."/>
            <person name="Tettelin H."/>
            <person name="Glass J.I."/>
            <person name="Rusch D."/>
            <person name="Podicherti R."/>
            <person name="Tsui H.-C.T."/>
            <person name="Winkler M.E."/>
        </authorList>
    </citation>
    <scope>NUCLEOTIDE SEQUENCE</scope>
</reference>
<accession>A0A382T6Z3</accession>